<organism evidence="11 12">
    <name type="scientific">Sporolactobacillus inulinus CASD</name>
    <dbReference type="NCBI Taxonomy" id="1069536"/>
    <lineage>
        <taxon>Bacteria</taxon>
        <taxon>Bacillati</taxon>
        <taxon>Bacillota</taxon>
        <taxon>Bacilli</taxon>
        <taxon>Bacillales</taxon>
        <taxon>Sporolactobacillaceae</taxon>
        <taxon>Sporolactobacillus</taxon>
    </lineage>
</organism>
<evidence type="ECO:0000256" key="4">
    <source>
        <dbReference type="ARBA" id="ARBA00011245"/>
    </source>
</evidence>
<dbReference type="PANTHER" id="PTHR11557">
    <property type="entry name" value="PORPHOBILINOGEN DEAMINASE"/>
    <property type="match status" value="1"/>
</dbReference>
<comment type="cofactor">
    <cofactor evidence="8">
        <name>dipyrromethane</name>
        <dbReference type="ChEBI" id="CHEBI:60342"/>
    </cofactor>
    <text evidence="8">Binds 1 dipyrromethane group covalently.</text>
</comment>
<comment type="pathway">
    <text evidence="2">Porphyrin-containing compound metabolism; protoporphyrin-IX biosynthesis; coproporphyrinogen-III from 5-aminolevulinate: step 2/4.</text>
</comment>
<dbReference type="FunFam" id="3.40.190.10:FF:000005">
    <property type="entry name" value="Porphobilinogen deaminase"/>
    <property type="match status" value="1"/>
</dbReference>
<dbReference type="PRINTS" id="PR00151">
    <property type="entry name" value="PORPHBDMNASE"/>
</dbReference>
<dbReference type="PIRSF" id="PIRSF001438">
    <property type="entry name" value="4pyrrol_synth_OHMeBilane_synth"/>
    <property type="match status" value="1"/>
</dbReference>
<dbReference type="GO" id="GO:0006782">
    <property type="term" value="P:protoporphyrinogen IX biosynthetic process"/>
    <property type="evidence" value="ECO:0007669"/>
    <property type="project" value="UniProtKB-UniRule"/>
</dbReference>
<dbReference type="OrthoDB" id="9810298at2"/>
<dbReference type="PROSITE" id="PS00533">
    <property type="entry name" value="PORPHOBILINOGEN_DEAM"/>
    <property type="match status" value="1"/>
</dbReference>
<dbReference type="InterPro" id="IPR022417">
    <property type="entry name" value="Porphobilin_deaminase_N"/>
</dbReference>
<dbReference type="Gene3D" id="3.30.160.40">
    <property type="entry name" value="Porphobilinogen deaminase, C-terminal domain"/>
    <property type="match status" value="1"/>
</dbReference>
<evidence type="ECO:0000256" key="6">
    <source>
        <dbReference type="ARBA" id="ARBA00023244"/>
    </source>
</evidence>
<dbReference type="CDD" id="cd13646">
    <property type="entry name" value="PBP2_EcHMBS_like"/>
    <property type="match status" value="1"/>
</dbReference>
<dbReference type="SUPFAM" id="SSF53850">
    <property type="entry name" value="Periplasmic binding protein-like II"/>
    <property type="match status" value="1"/>
</dbReference>
<dbReference type="NCBIfam" id="TIGR00212">
    <property type="entry name" value="hemC"/>
    <property type="match status" value="1"/>
</dbReference>
<comment type="caution">
    <text evidence="11">The sequence shown here is derived from an EMBL/GenBank/DDBJ whole genome shotgun (WGS) entry which is preliminary data.</text>
</comment>
<dbReference type="FunFam" id="3.40.190.10:FF:000004">
    <property type="entry name" value="Porphobilinogen deaminase"/>
    <property type="match status" value="1"/>
</dbReference>
<dbReference type="AlphaFoldDB" id="A0A0U1QR81"/>
<dbReference type="InterPro" id="IPR036803">
    <property type="entry name" value="Porphobilinogen_deaminase_C_sf"/>
</dbReference>
<accession>A0A0U1QR81</accession>
<evidence type="ECO:0000256" key="3">
    <source>
        <dbReference type="ARBA" id="ARBA00005638"/>
    </source>
</evidence>
<evidence type="ECO:0000259" key="10">
    <source>
        <dbReference type="Pfam" id="PF03900"/>
    </source>
</evidence>
<keyword evidence="12" id="KW-1185">Reference proteome</keyword>
<sequence length="309" mass="33285">MRTIQVGSRKSKLALVQSEQVIHDLSDKSDRFAFAIRHIVTKGDRILNVTLSKVGGKGLFVKEIERALLDGAIDFAVHSMKDMPAELPGGLEIASIPMREDACDVLLTRSGDGLDSLEPGAIVGTSSLRRGAQLLSLRPDLNVQPLRGNVDTRIGRLKSGDFDAIILAAAGMKRLGVHEKNHPLAFDEMLPAVGQGALAIECRSSDAELKALLQTINDPDTEITVRAERALLKRLNGSCQVPIAALCKRRADTKLELTGLVASVDGKEVFKTRRIGENPEELGVEAAEELLHQGAGTVLKRLGSDPNAR</sequence>
<keyword evidence="6 8" id="KW-0627">Porphyrin biosynthesis</keyword>
<evidence type="ECO:0000256" key="7">
    <source>
        <dbReference type="ARBA" id="ARBA00048169"/>
    </source>
</evidence>
<feature type="domain" description="Porphobilinogen deaminase N-terminal" evidence="9">
    <location>
        <begin position="4"/>
        <end position="210"/>
    </location>
</feature>
<comment type="miscellaneous">
    <text evidence="8">The porphobilinogen subunits are added to the dipyrromethane group.</text>
</comment>
<evidence type="ECO:0000256" key="8">
    <source>
        <dbReference type="HAMAP-Rule" id="MF_00260"/>
    </source>
</evidence>
<keyword evidence="5 8" id="KW-0808">Transferase</keyword>
<evidence type="ECO:0000256" key="5">
    <source>
        <dbReference type="ARBA" id="ARBA00022679"/>
    </source>
</evidence>
<dbReference type="STRING" id="1069536.SINU_03670"/>
<evidence type="ECO:0000259" key="9">
    <source>
        <dbReference type="Pfam" id="PF01379"/>
    </source>
</evidence>
<dbReference type="EMBL" id="AFVQ02000046">
    <property type="protein sequence ID" value="KLI03283.1"/>
    <property type="molecule type" value="Genomic_DNA"/>
</dbReference>
<dbReference type="GO" id="GO:0004418">
    <property type="term" value="F:hydroxymethylbilane synthase activity"/>
    <property type="evidence" value="ECO:0007669"/>
    <property type="project" value="UniProtKB-UniRule"/>
</dbReference>
<protein>
    <recommendedName>
        <fullName evidence="8">Porphobilinogen deaminase</fullName>
        <shortName evidence="8">PBG</shortName>
        <ecNumber evidence="8">2.5.1.61</ecNumber>
    </recommendedName>
    <alternativeName>
        <fullName evidence="8">Hydroxymethylbilane synthase</fullName>
        <shortName evidence="8">HMBS</shortName>
    </alternativeName>
    <alternativeName>
        <fullName evidence="8">Pre-uroporphyrinogen synthase</fullName>
    </alternativeName>
</protein>
<evidence type="ECO:0000313" key="11">
    <source>
        <dbReference type="EMBL" id="KLI03283.1"/>
    </source>
</evidence>
<name>A0A0U1QR81_9BACL</name>
<dbReference type="InterPro" id="IPR022419">
    <property type="entry name" value="Porphobilin_deaminase_cofac_BS"/>
</dbReference>
<dbReference type="Gene3D" id="3.40.190.10">
    <property type="entry name" value="Periplasmic binding protein-like II"/>
    <property type="match status" value="2"/>
</dbReference>
<feature type="modified residue" description="S-(dipyrrolylmethanemethyl)cysteine" evidence="8">
    <location>
        <position position="239"/>
    </location>
</feature>
<comment type="catalytic activity">
    <reaction evidence="7 8">
        <text>4 porphobilinogen + H2O = hydroxymethylbilane + 4 NH4(+)</text>
        <dbReference type="Rhea" id="RHEA:13185"/>
        <dbReference type="ChEBI" id="CHEBI:15377"/>
        <dbReference type="ChEBI" id="CHEBI:28938"/>
        <dbReference type="ChEBI" id="CHEBI:57845"/>
        <dbReference type="ChEBI" id="CHEBI:58126"/>
        <dbReference type="EC" id="2.5.1.61"/>
    </reaction>
</comment>
<gene>
    <name evidence="8" type="primary">hemC</name>
    <name evidence="11" type="ORF">SINU_03670</name>
</gene>
<comment type="function">
    <text evidence="1 8">Tetrapolymerization of the monopyrrole PBG into the hydroxymethylbilane pre-uroporphyrinogen in several discrete steps.</text>
</comment>
<dbReference type="Proteomes" id="UP000035553">
    <property type="component" value="Unassembled WGS sequence"/>
</dbReference>
<dbReference type="SUPFAM" id="SSF54782">
    <property type="entry name" value="Porphobilinogen deaminase (hydroxymethylbilane synthase), C-terminal domain"/>
    <property type="match status" value="1"/>
</dbReference>
<dbReference type="PANTHER" id="PTHR11557:SF0">
    <property type="entry name" value="PORPHOBILINOGEN DEAMINASE"/>
    <property type="match status" value="1"/>
</dbReference>
<comment type="similarity">
    <text evidence="3 8">Belongs to the HMBS family.</text>
</comment>
<evidence type="ECO:0000256" key="2">
    <source>
        <dbReference type="ARBA" id="ARBA00004735"/>
    </source>
</evidence>
<dbReference type="Pfam" id="PF01379">
    <property type="entry name" value="Porphobil_deam"/>
    <property type="match status" value="1"/>
</dbReference>
<feature type="domain" description="Porphobilinogen deaminase C-terminal" evidence="10">
    <location>
        <begin position="224"/>
        <end position="291"/>
    </location>
</feature>
<proteinExistence type="inferred from homology"/>
<dbReference type="HAMAP" id="MF_00260">
    <property type="entry name" value="Porphobil_deam"/>
    <property type="match status" value="1"/>
</dbReference>
<comment type="subunit">
    <text evidence="4 8">Monomer.</text>
</comment>
<evidence type="ECO:0000313" key="12">
    <source>
        <dbReference type="Proteomes" id="UP000035553"/>
    </source>
</evidence>
<dbReference type="GO" id="GO:0005737">
    <property type="term" value="C:cytoplasm"/>
    <property type="evidence" value="ECO:0007669"/>
    <property type="project" value="UniProtKB-UniRule"/>
</dbReference>
<dbReference type="FunFam" id="3.30.160.40:FF:000001">
    <property type="entry name" value="Porphobilinogen deaminase"/>
    <property type="match status" value="1"/>
</dbReference>
<dbReference type="InterPro" id="IPR000860">
    <property type="entry name" value="HemC"/>
</dbReference>
<reference evidence="11 12" key="1">
    <citation type="journal article" date="2011" name="J. Bacteriol.">
        <title>Draft genome sequence of Sporolactobacillus inulinus strain CASD, an efficient D-lactic acid-producing bacterium with high-concentration lactate tolerance capability.</title>
        <authorList>
            <person name="Yu B."/>
            <person name="Su F."/>
            <person name="Wang L."/>
            <person name="Xu K."/>
            <person name="Zhao B."/>
            <person name="Xu P."/>
        </authorList>
    </citation>
    <scope>NUCLEOTIDE SEQUENCE [LARGE SCALE GENOMIC DNA]</scope>
    <source>
        <strain evidence="11 12">CASD</strain>
    </source>
</reference>
<evidence type="ECO:0000256" key="1">
    <source>
        <dbReference type="ARBA" id="ARBA00002869"/>
    </source>
</evidence>
<dbReference type="Pfam" id="PF03900">
    <property type="entry name" value="Porphobil_deamC"/>
    <property type="match status" value="1"/>
</dbReference>
<dbReference type="InterPro" id="IPR022418">
    <property type="entry name" value="Porphobilinogen_deaminase_C"/>
</dbReference>
<dbReference type="EC" id="2.5.1.61" evidence="8"/>
<dbReference type="RefSeq" id="WP_010024751.1">
    <property type="nucleotide sequence ID" value="NZ_AFVQ02000046.1"/>
</dbReference>